<reference evidence="2" key="1">
    <citation type="submission" date="2017-03" db="EMBL/GenBank/DDBJ databases">
        <title>Phytopthora megakarya and P. palmivora, two closely related causual agents of cacao black pod achieved similar genome size and gene model numbers by different mechanisms.</title>
        <authorList>
            <person name="Ali S."/>
            <person name="Shao J."/>
            <person name="Larry D.J."/>
            <person name="Kronmiller B."/>
            <person name="Shen D."/>
            <person name="Strem M.D."/>
            <person name="Melnick R.L."/>
            <person name="Guiltinan M.J."/>
            <person name="Tyler B.M."/>
            <person name="Meinhardt L.W."/>
            <person name="Bailey B.A."/>
        </authorList>
    </citation>
    <scope>NUCLEOTIDE SEQUENCE [LARGE SCALE GENOMIC DNA]</scope>
    <source>
        <strain evidence="2">zdho120</strain>
    </source>
</reference>
<dbReference type="OrthoDB" id="107193at2759"/>
<protein>
    <submittedName>
        <fullName evidence="1">Uncharacterized protein</fullName>
    </submittedName>
</protein>
<dbReference type="EMBL" id="NBNE01000980">
    <property type="protein sequence ID" value="OWZ16181.1"/>
    <property type="molecule type" value="Genomic_DNA"/>
</dbReference>
<keyword evidence="2" id="KW-1185">Reference proteome</keyword>
<sequence length="148" mass="17210">MRGFTVDTDGDVDMSIPQPIFVVVRAPELSSWDAAALIEWHREWERYVEKIRHRCTTTDEAFENIVASRMPQPKTLRNLTTYVLKKPASSVTDADSMTAVQARCRTLKNEFVHVMFRQKLKMDLSIDDCDARVFRYYEDFHAIMEDSG</sequence>
<evidence type="ECO:0000313" key="1">
    <source>
        <dbReference type="EMBL" id="OWZ16181.1"/>
    </source>
</evidence>
<dbReference type="AlphaFoldDB" id="A0A225WEM4"/>
<dbReference type="Proteomes" id="UP000198211">
    <property type="component" value="Unassembled WGS sequence"/>
</dbReference>
<organism evidence="1 2">
    <name type="scientific">Phytophthora megakarya</name>
    <dbReference type="NCBI Taxonomy" id="4795"/>
    <lineage>
        <taxon>Eukaryota</taxon>
        <taxon>Sar</taxon>
        <taxon>Stramenopiles</taxon>
        <taxon>Oomycota</taxon>
        <taxon>Peronosporomycetes</taxon>
        <taxon>Peronosporales</taxon>
        <taxon>Peronosporaceae</taxon>
        <taxon>Phytophthora</taxon>
    </lineage>
</organism>
<evidence type="ECO:0000313" key="2">
    <source>
        <dbReference type="Proteomes" id="UP000198211"/>
    </source>
</evidence>
<comment type="caution">
    <text evidence="1">The sequence shown here is derived from an EMBL/GenBank/DDBJ whole genome shotgun (WGS) entry which is preliminary data.</text>
</comment>
<name>A0A225WEM4_9STRA</name>
<gene>
    <name evidence="1" type="ORF">PHMEG_00010053</name>
</gene>
<proteinExistence type="predicted"/>
<accession>A0A225WEM4</accession>